<dbReference type="PANTHER" id="PTHR22943">
    <property type="entry name" value="7-TRANSMEMBRANE DOMAIN RECEPTOR C.ELEGANS"/>
    <property type="match status" value="1"/>
</dbReference>
<dbReference type="Pfam" id="PF10326">
    <property type="entry name" value="7TM_GPCR_Str"/>
    <property type="match status" value="1"/>
</dbReference>
<feature type="non-terminal residue" evidence="2">
    <location>
        <position position="124"/>
    </location>
</feature>
<dbReference type="AlphaFoldDB" id="A0AAV5VVM7"/>
<dbReference type="EMBL" id="BTSY01000004">
    <property type="protein sequence ID" value="GMT22596.1"/>
    <property type="molecule type" value="Genomic_DNA"/>
</dbReference>
<evidence type="ECO:0000313" key="3">
    <source>
        <dbReference type="Proteomes" id="UP001432322"/>
    </source>
</evidence>
<dbReference type="PANTHER" id="PTHR22943:SF248">
    <property type="entry name" value="SEVEN TM RECEPTOR"/>
    <property type="match status" value="1"/>
</dbReference>
<dbReference type="SUPFAM" id="SSF81321">
    <property type="entry name" value="Family A G protein-coupled receptor-like"/>
    <property type="match status" value="1"/>
</dbReference>
<evidence type="ECO:0008006" key="4">
    <source>
        <dbReference type="Google" id="ProtNLM"/>
    </source>
</evidence>
<evidence type="ECO:0000256" key="1">
    <source>
        <dbReference type="SAM" id="Phobius"/>
    </source>
</evidence>
<sequence length="124" mass="13762">RGDVFNLRPALVLLFLDSVIISCIVTASILGCLTLRCIHKAEKISENTRVLQRKLLIVICAQTAVPVFCVYVPYFIMMTFPFFGLADYIVTGGMTVLNSAFPALDAIVIIVLMTDYRRGLLSML</sequence>
<feature type="transmembrane region" description="Helical" evidence="1">
    <location>
        <begin position="88"/>
        <end position="113"/>
    </location>
</feature>
<accession>A0AAV5VVM7</accession>
<feature type="transmembrane region" description="Helical" evidence="1">
    <location>
        <begin position="55"/>
        <end position="76"/>
    </location>
</feature>
<reference evidence="2" key="1">
    <citation type="submission" date="2023-10" db="EMBL/GenBank/DDBJ databases">
        <title>Genome assembly of Pristionchus species.</title>
        <authorList>
            <person name="Yoshida K."/>
            <person name="Sommer R.J."/>
        </authorList>
    </citation>
    <scope>NUCLEOTIDE SEQUENCE</scope>
    <source>
        <strain evidence="2">RS5133</strain>
    </source>
</reference>
<dbReference type="InterPro" id="IPR019428">
    <property type="entry name" value="7TM_GPCR_serpentine_rcpt_Str"/>
</dbReference>
<organism evidence="2 3">
    <name type="scientific">Pristionchus fissidentatus</name>
    <dbReference type="NCBI Taxonomy" id="1538716"/>
    <lineage>
        <taxon>Eukaryota</taxon>
        <taxon>Metazoa</taxon>
        <taxon>Ecdysozoa</taxon>
        <taxon>Nematoda</taxon>
        <taxon>Chromadorea</taxon>
        <taxon>Rhabditida</taxon>
        <taxon>Rhabditina</taxon>
        <taxon>Diplogasteromorpha</taxon>
        <taxon>Diplogasteroidea</taxon>
        <taxon>Neodiplogasteridae</taxon>
        <taxon>Pristionchus</taxon>
    </lineage>
</organism>
<gene>
    <name evidence="2" type="ORF">PFISCL1PPCAC_13893</name>
</gene>
<evidence type="ECO:0000313" key="2">
    <source>
        <dbReference type="EMBL" id="GMT22596.1"/>
    </source>
</evidence>
<comment type="caution">
    <text evidence="2">The sequence shown here is derived from an EMBL/GenBank/DDBJ whole genome shotgun (WGS) entry which is preliminary data.</text>
</comment>
<keyword evidence="1" id="KW-0472">Membrane</keyword>
<name>A0AAV5VVM7_9BILA</name>
<feature type="transmembrane region" description="Helical" evidence="1">
    <location>
        <begin position="12"/>
        <end position="35"/>
    </location>
</feature>
<keyword evidence="3" id="KW-1185">Reference proteome</keyword>
<feature type="non-terminal residue" evidence="2">
    <location>
        <position position="1"/>
    </location>
</feature>
<keyword evidence="1" id="KW-0812">Transmembrane</keyword>
<keyword evidence="1" id="KW-1133">Transmembrane helix</keyword>
<protein>
    <recommendedName>
        <fullName evidence="4">G protein-coupled receptor</fullName>
    </recommendedName>
</protein>
<proteinExistence type="predicted"/>
<dbReference type="Proteomes" id="UP001432322">
    <property type="component" value="Unassembled WGS sequence"/>
</dbReference>